<feature type="compositionally biased region" description="Pro residues" evidence="3">
    <location>
        <begin position="494"/>
        <end position="527"/>
    </location>
</feature>
<dbReference type="PANTHER" id="PTHR31302">
    <property type="entry name" value="TRANSMEMBRANE PROTEIN WITH METALLOPHOSPHOESTERASE DOMAIN-RELATED"/>
    <property type="match status" value="1"/>
</dbReference>
<feature type="transmembrane region" description="Helical" evidence="4">
    <location>
        <begin position="133"/>
        <end position="153"/>
    </location>
</feature>
<dbReference type="Proteomes" id="UP000292235">
    <property type="component" value="Chromosome"/>
</dbReference>
<evidence type="ECO:0000313" key="7">
    <source>
        <dbReference type="Proteomes" id="UP000292235"/>
    </source>
</evidence>
<keyword evidence="7" id="KW-1185">Reference proteome</keyword>
<dbReference type="Gene3D" id="3.60.21.10">
    <property type="match status" value="1"/>
</dbReference>
<keyword evidence="4" id="KW-0472">Membrane</keyword>
<keyword evidence="1" id="KW-0479">Metal-binding</keyword>
<dbReference type="GO" id="GO:0009245">
    <property type="term" value="P:lipid A biosynthetic process"/>
    <property type="evidence" value="ECO:0007669"/>
    <property type="project" value="TreeGrafter"/>
</dbReference>
<dbReference type="InterPro" id="IPR051158">
    <property type="entry name" value="Metallophosphoesterase_sf"/>
</dbReference>
<feature type="transmembrane region" description="Helical" evidence="4">
    <location>
        <begin position="160"/>
        <end position="181"/>
    </location>
</feature>
<dbReference type="KEGG" id="strr:EKD16_23325"/>
<evidence type="ECO:0000256" key="2">
    <source>
        <dbReference type="ARBA" id="ARBA00022801"/>
    </source>
</evidence>
<name>A0A4P6QAF1_9ACTN</name>
<organism evidence="6 7">
    <name type="scientific">Streptomonospora litoralis</name>
    <dbReference type="NCBI Taxonomy" id="2498135"/>
    <lineage>
        <taxon>Bacteria</taxon>
        <taxon>Bacillati</taxon>
        <taxon>Actinomycetota</taxon>
        <taxon>Actinomycetes</taxon>
        <taxon>Streptosporangiales</taxon>
        <taxon>Nocardiopsidaceae</taxon>
        <taxon>Streptomonospora</taxon>
    </lineage>
</organism>
<gene>
    <name evidence="6" type="ORF">EKD16_23325</name>
</gene>
<dbReference type="InterPro" id="IPR004843">
    <property type="entry name" value="Calcineurin-like_PHP"/>
</dbReference>
<dbReference type="GO" id="GO:0008758">
    <property type="term" value="F:UDP-2,3-diacylglucosamine hydrolase activity"/>
    <property type="evidence" value="ECO:0007669"/>
    <property type="project" value="TreeGrafter"/>
</dbReference>
<dbReference type="GO" id="GO:0016020">
    <property type="term" value="C:membrane"/>
    <property type="evidence" value="ECO:0007669"/>
    <property type="project" value="GOC"/>
</dbReference>
<dbReference type="SUPFAM" id="SSF56300">
    <property type="entry name" value="Metallo-dependent phosphatases"/>
    <property type="match status" value="1"/>
</dbReference>
<feature type="region of interest" description="Disordered" evidence="3">
    <location>
        <begin position="480"/>
        <end position="527"/>
    </location>
</feature>
<dbReference type="InterPro" id="IPR029052">
    <property type="entry name" value="Metallo-depent_PP-like"/>
</dbReference>
<feature type="region of interest" description="Disordered" evidence="3">
    <location>
        <begin position="406"/>
        <end position="427"/>
    </location>
</feature>
<dbReference type="Pfam" id="PF00149">
    <property type="entry name" value="Metallophos"/>
    <property type="match status" value="1"/>
</dbReference>
<keyword evidence="4" id="KW-1133">Transmembrane helix</keyword>
<proteinExistence type="predicted"/>
<sequence>MSRVRSRLAAVLRAAPDRFSRIRRGRTWRIGAVVVAALLGGWLGLAIGGQIVTPIGPADVEFSLSPDWDGKTVVDVSPLGKLEFDTHSAPLSFRAAISEIRLSAAQEMFQNPDAINRMAESIGDQLRNGVIRLFVQAVLAAVAGAGVTALVVFRSWRRAGMSALTALLVLAGAGGLSAATFNPGAIAEPRYTGLLAGAPQVVGSAEGVVNRFSRYREQLAGLVGNVSQLYEATSTLPVYENDADTIRVLHVSDLHLNPAAWNVIRSLREQFQVDLIVDSGDISDRGSAAEDIFVNDIESLEVPYVWVRGDRDSMGTQRAVAAQDNAVVLDDEVREVGGIVFYGAGDPRFAPDQTLDNPTAEEVAAIGAQQAASLEDREPAPDVAVFHDPVQGRAFSGRVPLVLAGHEHSRRTETRPTGTRYIVQGSTGGAGLGALDRGGSDEPTPYEASVLYFDAETKRLQAWDGVTLGGLGLTSAQIERHVVDDPDREITPPTETPQPPTATPPASTPATPTPTARPAPSPTASPQ</sequence>
<protein>
    <submittedName>
        <fullName evidence="6">Calcineurin-like phosphoesterase superfamily domain protein</fullName>
    </submittedName>
</protein>
<dbReference type="AlphaFoldDB" id="A0A4P6QAF1"/>
<evidence type="ECO:0000256" key="3">
    <source>
        <dbReference type="SAM" id="MobiDB-lite"/>
    </source>
</evidence>
<feature type="compositionally biased region" description="Basic and acidic residues" evidence="3">
    <location>
        <begin position="480"/>
        <end position="490"/>
    </location>
</feature>
<feature type="transmembrane region" description="Helical" evidence="4">
    <location>
        <begin position="28"/>
        <end position="52"/>
    </location>
</feature>
<dbReference type="GO" id="GO:0046872">
    <property type="term" value="F:metal ion binding"/>
    <property type="evidence" value="ECO:0007669"/>
    <property type="project" value="UniProtKB-KW"/>
</dbReference>
<dbReference type="PANTHER" id="PTHR31302:SF31">
    <property type="entry name" value="PHOSPHODIESTERASE YAEI"/>
    <property type="match status" value="1"/>
</dbReference>
<accession>A0A4P6QAF1</accession>
<evidence type="ECO:0000313" key="6">
    <source>
        <dbReference type="EMBL" id="QBI56414.1"/>
    </source>
</evidence>
<evidence type="ECO:0000256" key="4">
    <source>
        <dbReference type="SAM" id="Phobius"/>
    </source>
</evidence>
<evidence type="ECO:0000259" key="5">
    <source>
        <dbReference type="Pfam" id="PF00149"/>
    </source>
</evidence>
<dbReference type="EMBL" id="CP036455">
    <property type="protein sequence ID" value="QBI56414.1"/>
    <property type="molecule type" value="Genomic_DNA"/>
</dbReference>
<keyword evidence="2" id="KW-0378">Hydrolase</keyword>
<evidence type="ECO:0000256" key="1">
    <source>
        <dbReference type="ARBA" id="ARBA00022723"/>
    </source>
</evidence>
<keyword evidence="4" id="KW-0812">Transmembrane</keyword>
<feature type="domain" description="Calcineurin-like phosphoesterase" evidence="5">
    <location>
        <begin position="246"/>
        <end position="409"/>
    </location>
</feature>
<reference evidence="6 7" key="1">
    <citation type="submission" date="2019-02" db="EMBL/GenBank/DDBJ databases">
        <authorList>
            <person name="Khodamoradi S."/>
            <person name="Hahnke R.L."/>
            <person name="Kaempfer P."/>
            <person name="Schumann P."/>
            <person name="Rohde M."/>
            <person name="Steinert M."/>
            <person name="Luzhetskyy A."/>
            <person name="Wink J."/>
            <person name="Ruckert C."/>
        </authorList>
    </citation>
    <scope>NUCLEOTIDE SEQUENCE [LARGE SCALE GENOMIC DNA]</scope>
    <source>
        <strain evidence="6 7">M2</strain>
    </source>
</reference>